<dbReference type="GO" id="GO:0005856">
    <property type="term" value="C:cytoskeleton"/>
    <property type="evidence" value="ECO:0007669"/>
    <property type="project" value="TreeGrafter"/>
</dbReference>
<evidence type="ECO:0000256" key="6">
    <source>
        <dbReference type="ARBA" id="ARBA00022777"/>
    </source>
</evidence>
<dbReference type="Pfam" id="PF00069">
    <property type="entry name" value="Pkinase"/>
    <property type="match status" value="1"/>
</dbReference>
<keyword evidence="7 11" id="KW-0067">ATP-binding</keyword>
<dbReference type="PANTHER" id="PTHR24058:SF22">
    <property type="entry name" value="DUAL SPECIFICITY TYROSINE-PHOSPHORYLATION-REGULATED KINASE 4"/>
    <property type="match status" value="1"/>
</dbReference>
<comment type="catalytic activity">
    <reaction evidence="9">
        <text>L-threonyl-[protein] + ATP = O-phospho-L-threonyl-[protein] + ADP + H(+)</text>
        <dbReference type="Rhea" id="RHEA:46608"/>
        <dbReference type="Rhea" id="RHEA-COMP:11060"/>
        <dbReference type="Rhea" id="RHEA-COMP:11605"/>
        <dbReference type="ChEBI" id="CHEBI:15378"/>
        <dbReference type="ChEBI" id="CHEBI:30013"/>
        <dbReference type="ChEBI" id="CHEBI:30616"/>
        <dbReference type="ChEBI" id="CHEBI:61977"/>
        <dbReference type="ChEBI" id="CHEBI:456216"/>
        <dbReference type="EC" id="2.7.12.1"/>
    </reaction>
</comment>
<comment type="catalytic activity">
    <reaction evidence="8">
        <text>L-seryl-[protein] + ATP = O-phospho-L-seryl-[protein] + ADP + H(+)</text>
        <dbReference type="Rhea" id="RHEA:17989"/>
        <dbReference type="Rhea" id="RHEA-COMP:9863"/>
        <dbReference type="Rhea" id="RHEA-COMP:11604"/>
        <dbReference type="ChEBI" id="CHEBI:15378"/>
        <dbReference type="ChEBI" id="CHEBI:29999"/>
        <dbReference type="ChEBI" id="CHEBI:30616"/>
        <dbReference type="ChEBI" id="CHEBI:83421"/>
        <dbReference type="ChEBI" id="CHEBI:456216"/>
        <dbReference type="EC" id="2.7.12.1"/>
    </reaction>
</comment>
<feature type="region of interest" description="Disordered" evidence="12">
    <location>
        <begin position="653"/>
        <end position="743"/>
    </location>
</feature>
<dbReference type="PROSITE" id="PS00107">
    <property type="entry name" value="PROTEIN_KINASE_ATP"/>
    <property type="match status" value="1"/>
</dbReference>
<sequence length="743" mass="81069">MGGLTGNTVLQKYYHYLTPYERTEILTYPAVWFIGHPTAEKVGSGRARSKANNDLNKPDPSAAGGGDASDPPGADGLYNSGYDDARGDYVLTLEDHVGYRYEVVSLLGKGSFGQVVKCWDHRERRFVALKIIRNKKRFEKQGMVEVKVLDRLRHADSDNMHNIIHMGDSFHFRGHLCITSELLGINLYEWLKAGSFKGVQLHVIRKFCTQVLQCLVLLHRLRIVHCDLKPENILLRDITNTAPSAHDSNHHSSRGQPPPPATDDGRSSSPHDPPLHNGAGSWYGVKVIDFGSSCFEHEKVYTYVQSRFYRSPEVILGINYSMAIDMWSLGCILAELFTGYPLFPGENEQEQLACIMEVKGVPDKEFIDRGTRKKLFFDSSSQPRLYPNSKGKKRRPSTKTLPAVLRCTDQAFLDFIDRCLVWDPHRRMTPNQALEHPWIVGQQRSAIPRSIRDRSVDRSAGSRARQPSLARRVSEKRREEYEYGASSQATQGAGGMAMAAYENAYADGYSKSKGQQLASSSYLSTSYPNIASLGSTNHSSSRNPTTSTMSTTTSSTPRQLPPIHPNMHRHNTNVGLGVASNPMVMSPPKVPVYQPSYPSATSNVMSGYSVVPDIPGSSSMSSAYAPPVGIRSNPYLTTSTGSLQLGLVGTSATRSSTSGIRSSGSMVLGAPSTGSGSSNSASRKLSMDGSVGSSPYVMNGGVPGTPSRRTGGGGGTDQFAQARVVAGGYSVRRSETDGMGGYR</sequence>
<feature type="domain" description="Protein kinase" evidence="13">
    <location>
        <begin position="101"/>
        <end position="439"/>
    </location>
</feature>
<dbReference type="Gene3D" id="3.30.200.20">
    <property type="entry name" value="Phosphorylase Kinase, domain 1"/>
    <property type="match status" value="1"/>
</dbReference>
<evidence type="ECO:0000313" key="15">
    <source>
        <dbReference type="Proteomes" id="UP000070544"/>
    </source>
</evidence>
<dbReference type="SUPFAM" id="SSF56112">
    <property type="entry name" value="Protein kinase-like (PK-like)"/>
    <property type="match status" value="1"/>
</dbReference>
<evidence type="ECO:0000256" key="12">
    <source>
        <dbReference type="SAM" id="MobiDB-lite"/>
    </source>
</evidence>
<comment type="similarity">
    <text evidence="1">Belongs to the protein kinase superfamily. CMGC Ser/Thr protein kinase family. MNB/DYRK subfamily.</text>
</comment>
<dbReference type="Proteomes" id="UP000070544">
    <property type="component" value="Unassembled WGS sequence"/>
</dbReference>
<dbReference type="GO" id="GO:0004712">
    <property type="term" value="F:protein serine/threonine/tyrosine kinase activity"/>
    <property type="evidence" value="ECO:0007669"/>
    <property type="project" value="UniProtKB-EC"/>
</dbReference>
<dbReference type="EC" id="2.7.12.1" evidence="2"/>
<dbReference type="InterPro" id="IPR000719">
    <property type="entry name" value="Prot_kinase_dom"/>
</dbReference>
<dbReference type="PROSITE" id="PS50011">
    <property type="entry name" value="PROTEIN_KINASE_DOM"/>
    <property type="match status" value="1"/>
</dbReference>
<dbReference type="InterPro" id="IPR008271">
    <property type="entry name" value="Ser/Thr_kinase_AS"/>
</dbReference>
<feature type="compositionally biased region" description="Basic and acidic residues" evidence="12">
    <location>
        <begin position="472"/>
        <end position="481"/>
    </location>
</feature>
<protein>
    <recommendedName>
        <fullName evidence="2">dual-specificity kinase</fullName>
        <ecNumber evidence="2">2.7.12.1</ecNumber>
    </recommendedName>
</protein>
<dbReference type="InterPro" id="IPR050494">
    <property type="entry name" value="Ser_Thr_dual-spec_kinase"/>
</dbReference>
<evidence type="ECO:0000256" key="1">
    <source>
        <dbReference type="ARBA" id="ARBA00008867"/>
    </source>
</evidence>
<evidence type="ECO:0000256" key="5">
    <source>
        <dbReference type="ARBA" id="ARBA00022741"/>
    </source>
</evidence>
<evidence type="ECO:0000256" key="3">
    <source>
        <dbReference type="ARBA" id="ARBA00022527"/>
    </source>
</evidence>
<evidence type="ECO:0000256" key="10">
    <source>
        <dbReference type="ARBA" id="ARBA00051680"/>
    </source>
</evidence>
<feature type="region of interest" description="Disordered" evidence="12">
    <location>
        <begin position="449"/>
        <end position="486"/>
    </location>
</feature>
<feature type="region of interest" description="Disordered" evidence="12">
    <location>
        <begin position="244"/>
        <end position="273"/>
    </location>
</feature>
<feature type="region of interest" description="Disordered" evidence="12">
    <location>
        <begin position="43"/>
        <end position="77"/>
    </location>
</feature>
<dbReference type="PROSITE" id="PS00108">
    <property type="entry name" value="PROTEIN_KINASE_ST"/>
    <property type="match status" value="1"/>
</dbReference>
<keyword evidence="6 14" id="KW-0418">Kinase</keyword>
<dbReference type="InterPro" id="IPR017441">
    <property type="entry name" value="Protein_kinase_ATP_BS"/>
</dbReference>
<evidence type="ECO:0000256" key="7">
    <source>
        <dbReference type="ARBA" id="ARBA00022840"/>
    </source>
</evidence>
<evidence type="ECO:0000256" key="9">
    <source>
        <dbReference type="ARBA" id="ARBA00049308"/>
    </source>
</evidence>
<evidence type="ECO:0000313" key="14">
    <source>
        <dbReference type="EMBL" id="KXS16268.1"/>
    </source>
</evidence>
<dbReference type="Gene3D" id="3.30.10.30">
    <property type="entry name" value="DYRK"/>
    <property type="match status" value="1"/>
</dbReference>
<feature type="region of interest" description="Disordered" evidence="12">
    <location>
        <begin position="533"/>
        <end position="566"/>
    </location>
</feature>
<evidence type="ECO:0000256" key="2">
    <source>
        <dbReference type="ARBA" id="ARBA00013203"/>
    </source>
</evidence>
<dbReference type="InterPro" id="IPR011009">
    <property type="entry name" value="Kinase-like_dom_sf"/>
</dbReference>
<dbReference type="GO" id="GO:0005524">
    <property type="term" value="F:ATP binding"/>
    <property type="evidence" value="ECO:0007669"/>
    <property type="project" value="UniProtKB-UniRule"/>
</dbReference>
<feature type="compositionally biased region" description="Low complexity" evidence="12">
    <location>
        <begin position="653"/>
        <end position="665"/>
    </location>
</feature>
<feature type="compositionally biased region" description="Low complexity" evidence="12">
    <location>
        <begin position="672"/>
        <end position="684"/>
    </location>
</feature>
<keyword evidence="4" id="KW-0808">Transferase</keyword>
<keyword evidence="5 11" id="KW-0547">Nucleotide-binding</keyword>
<dbReference type="GO" id="GO:0005737">
    <property type="term" value="C:cytoplasm"/>
    <property type="evidence" value="ECO:0007669"/>
    <property type="project" value="TreeGrafter"/>
</dbReference>
<evidence type="ECO:0000256" key="11">
    <source>
        <dbReference type="PROSITE-ProRule" id="PRU10141"/>
    </source>
</evidence>
<keyword evidence="15" id="KW-1185">Reference proteome</keyword>
<evidence type="ECO:0000256" key="8">
    <source>
        <dbReference type="ARBA" id="ARBA00049003"/>
    </source>
</evidence>
<dbReference type="STRING" id="1344416.A0A139AHR2"/>
<dbReference type="InterPro" id="IPR042521">
    <property type="entry name" value="DYRK"/>
</dbReference>
<dbReference type="Gene3D" id="1.10.510.10">
    <property type="entry name" value="Transferase(Phosphotransferase) domain 1"/>
    <property type="match status" value="1"/>
</dbReference>
<dbReference type="SMART" id="SM00220">
    <property type="entry name" value="S_TKc"/>
    <property type="match status" value="1"/>
</dbReference>
<dbReference type="AlphaFoldDB" id="A0A139AHR2"/>
<proteinExistence type="inferred from homology"/>
<feature type="compositionally biased region" description="Low complexity" evidence="12">
    <location>
        <begin position="58"/>
        <end position="76"/>
    </location>
</feature>
<dbReference type="CDD" id="cd14210">
    <property type="entry name" value="PKc_DYRK"/>
    <property type="match status" value="1"/>
</dbReference>
<organism evidence="14 15">
    <name type="scientific">Gonapodya prolifera (strain JEL478)</name>
    <name type="common">Monoblepharis prolifera</name>
    <dbReference type="NCBI Taxonomy" id="1344416"/>
    <lineage>
        <taxon>Eukaryota</taxon>
        <taxon>Fungi</taxon>
        <taxon>Fungi incertae sedis</taxon>
        <taxon>Chytridiomycota</taxon>
        <taxon>Chytridiomycota incertae sedis</taxon>
        <taxon>Monoblepharidomycetes</taxon>
        <taxon>Monoblepharidales</taxon>
        <taxon>Gonapodyaceae</taxon>
        <taxon>Gonapodya</taxon>
    </lineage>
</organism>
<evidence type="ECO:0000256" key="4">
    <source>
        <dbReference type="ARBA" id="ARBA00022679"/>
    </source>
</evidence>
<keyword evidence="3" id="KW-0723">Serine/threonine-protein kinase</keyword>
<comment type="catalytic activity">
    <reaction evidence="10">
        <text>L-tyrosyl-[protein] + ATP = O-phospho-L-tyrosyl-[protein] + ADP + H(+)</text>
        <dbReference type="Rhea" id="RHEA:10596"/>
        <dbReference type="Rhea" id="RHEA-COMP:10136"/>
        <dbReference type="Rhea" id="RHEA-COMP:20101"/>
        <dbReference type="ChEBI" id="CHEBI:15378"/>
        <dbReference type="ChEBI" id="CHEBI:30616"/>
        <dbReference type="ChEBI" id="CHEBI:46858"/>
        <dbReference type="ChEBI" id="CHEBI:61978"/>
        <dbReference type="ChEBI" id="CHEBI:456216"/>
        <dbReference type="EC" id="2.7.12.1"/>
    </reaction>
</comment>
<feature type="compositionally biased region" description="Low complexity" evidence="12">
    <location>
        <begin position="539"/>
        <end position="556"/>
    </location>
</feature>
<dbReference type="OrthoDB" id="9332038at2759"/>
<reference evidence="14 15" key="1">
    <citation type="journal article" date="2015" name="Genome Biol. Evol.">
        <title>Phylogenomic analyses indicate that early fungi evolved digesting cell walls of algal ancestors of land plants.</title>
        <authorList>
            <person name="Chang Y."/>
            <person name="Wang S."/>
            <person name="Sekimoto S."/>
            <person name="Aerts A.L."/>
            <person name="Choi C."/>
            <person name="Clum A."/>
            <person name="LaButti K.M."/>
            <person name="Lindquist E.A."/>
            <person name="Yee Ngan C."/>
            <person name="Ohm R.A."/>
            <person name="Salamov A.A."/>
            <person name="Grigoriev I.V."/>
            <person name="Spatafora J.W."/>
            <person name="Berbee M.L."/>
        </authorList>
    </citation>
    <scope>NUCLEOTIDE SEQUENCE [LARGE SCALE GENOMIC DNA]</scope>
    <source>
        <strain evidence="14 15">JEL478</strain>
    </source>
</reference>
<evidence type="ECO:0000259" key="13">
    <source>
        <dbReference type="PROSITE" id="PS50011"/>
    </source>
</evidence>
<gene>
    <name evidence="14" type="ORF">M427DRAFT_111152</name>
</gene>
<name>A0A139AHR2_GONPJ</name>
<dbReference type="PANTHER" id="PTHR24058">
    <property type="entry name" value="DUAL SPECIFICITY PROTEIN KINASE"/>
    <property type="match status" value="1"/>
</dbReference>
<dbReference type="GO" id="GO:0004674">
    <property type="term" value="F:protein serine/threonine kinase activity"/>
    <property type="evidence" value="ECO:0007669"/>
    <property type="project" value="UniProtKB-KW"/>
</dbReference>
<feature type="binding site" evidence="11">
    <location>
        <position position="130"/>
    </location>
    <ligand>
        <name>ATP</name>
        <dbReference type="ChEBI" id="CHEBI:30616"/>
    </ligand>
</feature>
<dbReference type="EMBL" id="KQ965754">
    <property type="protein sequence ID" value="KXS16268.1"/>
    <property type="molecule type" value="Genomic_DNA"/>
</dbReference>
<accession>A0A139AHR2</accession>